<sequence length="319" mass="34650">MPPFNIAYRQTLLAGRLTLGLMTPVARPNGSMCDPALELRAARLADELGFAALWTRDVPVMVPQGDEISVLDEPFVWLATLAAATQRIALGTAAAVLPLRHPLHVAKSALSLNRLSGERLVLGLGSGDREAEFAIFGQDIERRGEAFRERWTLLRSALSPEAAERAALLEATGGHDLMTPPPARIGMLVVGSARQSLQWTAAHADGWATYHCDEARQQGRIGLWQGALRERAGGEAKPFVQSLQLDLLDDADAPAEPIELGLRTGRRALVGYLDRLEDAGVAHVLLNLVRGHRPAMDVIDELGRDVLPRLQGHVRTPPR</sequence>
<dbReference type="Pfam" id="PF00296">
    <property type="entry name" value="Bac_luciferase"/>
    <property type="match status" value="1"/>
</dbReference>
<evidence type="ECO:0000313" key="6">
    <source>
        <dbReference type="EMBL" id="CAA2107529.1"/>
    </source>
</evidence>
<dbReference type="Gene3D" id="3.20.20.30">
    <property type="entry name" value="Luciferase-like domain"/>
    <property type="match status" value="1"/>
</dbReference>
<keyword evidence="3 6" id="KW-0560">Oxidoreductase</keyword>
<dbReference type="InterPro" id="IPR036661">
    <property type="entry name" value="Luciferase-like_sf"/>
</dbReference>
<dbReference type="EC" id="1.14.14.3" evidence="6"/>
<organism evidence="6">
    <name type="scientific">Variovorax paradoxus</name>
    <dbReference type="NCBI Taxonomy" id="34073"/>
    <lineage>
        <taxon>Bacteria</taxon>
        <taxon>Pseudomonadati</taxon>
        <taxon>Pseudomonadota</taxon>
        <taxon>Betaproteobacteria</taxon>
        <taxon>Burkholderiales</taxon>
        <taxon>Comamonadaceae</taxon>
        <taxon>Variovorax</taxon>
    </lineage>
</organism>
<dbReference type="RefSeq" id="WP_339091818.1">
    <property type="nucleotide sequence ID" value="NZ_LR743507.1"/>
</dbReference>
<evidence type="ECO:0000256" key="1">
    <source>
        <dbReference type="ARBA" id="ARBA00022630"/>
    </source>
</evidence>
<reference evidence="6" key="1">
    <citation type="submission" date="2019-12" db="EMBL/GenBank/DDBJ databases">
        <authorList>
            <person name="Cremers G."/>
        </authorList>
    </citation>
    <scope>NUCLEOTIDE SEQUENCE</scope>
    <source>
        <strain evidence="6">Vvax</strain>
    </source>
</reference>
<name>A0A679JBY7_VARPD</name>
<dbReference type="PANTHER" id="PTHR30011">
    <property type="entry name" value="ALKANESULFONATE MONOOXYGENASE-RELATED"/>
    <property type="match status" value="1"/>
</dbReference>
<dbReference type="EMBL" id="LR743507">
    <property type="protein sequence ID" value="CAA2107529.1"/>
    <property type="molecule type" value="Genomic_DNA"/>
</dbReference>
<keyword evidence="4 6" id="KW-0503">Monooxygenase</keyword>
<feature type="domain" description="Luciferase-like" evidence="5">
    <location>
        <begin position="35"/>
        <end position="232"/>
    </location>
</feature>
<dbReference type="PANTHER" id="PTHR30011:SF16">
    <property type="entry name" value="C2H2 FINGER DOMAIN TRANSCRIPTION FACTOR (EUROFUNG)-RELATED"/>
    <property type="match status" value="1"/>
</dbReference>
<dbReference type="InterPro" id="IPR011251">
    <property type="entry name" value="Luciferase-like_dom"/>
</dbReference>
<dbReference type="InterPro" id="IPR051260">
    <property type="entry name" value="Diverse_substr_monoxygenases"/>
</dbReference>
<evidence type="ECO:0000256" key="3">
    <source>
        <dbReference type="ARBA" id="ARBA00023002"/>
    </source>
</evidence>
<keyword evidence="1" id="KW-0285">Flavoprotein</keyword>
<evidence type="ECO:0000259" key="5">
    <source>
        <dbReference type="Pfam" id="PF00296"/>
    </source>
</evidence>
<dbReference type="GO" id="GO:0047646">
    <property type="term" value="F:alkanal monooxygenase (FMN-linked) activity"/>
    <property type="evidence" value="ECO:0007669"/>
    <property type="project" value="UniProtKB-EC"/>
</dbReference>
<dbReference type="InterPro" id="IPR020020">
    <property type="entry name" value="Luciferase-type_oxidoreductase"/>
</dbReference>
<keyword evidence="2" id="KW-0288">FMN</keyword>
<gene>
    <name evidence="6" type="primary">luxA_1</name>
    <name evidence="6" type="ORF">VVAX_04279</name>
</gene>
<protein>
    <submittedName>
        <fullName evidence="6">Alkanal monooxygenase alpha chain</fullName>
        <ecNumber evidence="6">1.14.14.3</ecNumber>
    </submittedName>
</protein>
<dbReference type="AlphaFoldDB" id="A0A679JBY7"/>
<proteinExistence type="predicted"/>
<accession>A0A679JBY7</accession>
<dbReference type="NCBIfam" id="TIGR03571">
    <property type="entry name" value="lucif_BA3436"/>
    <property type="match status" value="1"/>
</dbReference>
<dbReference type="SUPFAM" id="SSF51679">
    <property type="entry name" value="Bacterial luciferase-like"/>
    <property type="match status" value="1"/>
</dbReference>
<evidence type="ECO:0000256" key="4">
    <source>
        <dbReference type="ARBA" id="ARBA00023033"/>
    </source>
</evidence>
<evidence type="ECO:0000256" key="2">
    <source>
        <dbReference type="ARBA" id="ARBA00022643"/>
    </source>
</evidence>